<dbReference type="PANTHER" id="PTHR33710">
    <property type="entry name" value="BNAC02G09200D PROTEIN"/>
    <property type="match status" value="1"/>
</dbReference>
<reference evidence="1 2" key="1">
    <citation type="submission" date="2023-10" db="EMBL/GenBank/DDBJ databases">
        <title>Genome-Wide Identification Analysis in wild type Solanum Pinnatisectum Reveals Some Genes Defensing Phytophthora Infestans.</title>
        <authorList>
            <person name="Sun C."/>
        </authorList>
    </citation>
    <scope>NUCLEOTIDE SEQUENCE [LARGE SCALE GENOMIC DNA]</scope>
    <source>
        <strain evidence="1">LQN</strain>
        <tissue evidence="1">Leaf</tissue>
    </source>
</reference>
<gene>
    <name evidence="1" type="ORF">R3W88_008136</name>
</gene>
<name>A0AAV9MA39_9SOLN</name>
<dbReference type="AlphaFoldDB" id="A0AAV9MA39"/>
<dbReference type="SUPFAM" id="SSF56219">
    <property type="entry name" value="DNase I-like"/>
    <property type="match status" value="1"/>
</dbReference>
<accession>A0AAV9MA39</accession>
<organism evidence="1 2">
    <name type="scientific">Solanum pinnatisectum</name>
    <name type="common">tansyleaf nightshade</name>
    <dbReference type="NCBI Taxonomy" id="50273"/>
    <lineage>
        <taxon>Eukaryota</taxon>
        <taxon>Viridiplantae</taxon>
        <taxon>Streptophyta</taxon>
        <taxon>Embryophyta</taxon>
        <taxon>Tracheophyta</taxon>
        <taxon>Spermatophyta</taxon>
        <taxon>Magnoliopsida</taxon>
        <taxon>eudicotyledons</taxon>
        <taxon>Gunneridae</taxon>
        <taxon>Pentapetalae</taxon>
        <taxon>asterids</taxon>
        <taxon>lamiids</taxon>
        <taxon>Solanales</taxon>
        <taxon>Solanaceae</taxon>
        <taxon>Solanoideae</taxon>
        <taxon>Solaneae</taxon>
        <taxon>Solanum</taxon>
    </lineage>
</organism>
<dbReference type="Proteomes" id="UP001311915">
    <property type="component" value="Unassembled WGS sequence"/>
</dbReference>
<dbReference type="EMBL" id="JAWPEI010000002">
    <property type="protein sequence ID" value="KAK4733875.1"/>
    <property type="molecule type" value="Genomic_DNA"/>
</dbReference>
<keyword evidence="2" id="KW-1185">Reference proteome</keyword>
<evidence type="ECO:0008006" key="3">
    <source>
        <dbReference type="Google" id="ProtNLM"/>
    </source>
</evidence>
<proteinExistence type="predicted"/>
<dbReference type="PANTHER" id="PTHR33710:SF71">
    <property type="entry name" value="ENDONUCLEASE_EXONUCLEASE_PHOSPHATASE DOMAIN-CONTAINING PROTEIN"/>
    <property type="match status" value="1"/>
</dbReference>
<evidence type="ECO:0000313" key="2">
    <source>
        <dbReference type="Proteomes" id="UP001311915"/>
    </source>
</evidence>
<comment type="caution">
    <text evidence="1">The sequence shown here is derived from an EMBL/GenBank/DDBJ whole genome shotgun (WGS) entry which is preliminary data.</text>
</comment>
<sequence>MIYAKCSVEERIELWNDLYFISDHYSEPWIVGGDFNVILGSDEKIGGLPVYIQGYEDFAFCINSFLINRKLHDLVGNIELQHLERTRSDHAPLLVTCGGLVQNCIKPFRFLKF</sequence>
<evidence type="ECO:0000313" key="1">
    <source>
        <dbReference type="EMBL" id="KAK4733875.1"/>
    </source>
</evidence>
<dbReference type="Gene3D" id="3.60.10.10">
    <property type="entry name" value="Endonuclease/exonuclease/phosphatase"/>
    <property type="match status" value="1"/>
</dbReference>
<protein>
    <recommendedName>
        <fullName evidence="3">Endonuclease/exonuclease/phosphatase domain-containing protein</fullName>
    </recommendedName>
</protein>
<dbReference type="InterPro" id="IPR036691">
    <property type="entry name" value="Endo/exonu/phosph_ase_sf"/>
</dbReference>